<evidence type="ECO:0000313" key="3">
    <source>
        <dbReference type="Proteomes" id="UP000474967"/>
    </source>
</evidence>
<feature type="domain" description="YdhG-like" evidence="1">
    <location>
        <begin position="20"/>
        <end position="108"/>
    </location>
</feature>
<dbReference type="Proteomes" id="UP000474967">
    <property type="component" value="Unassembled WGS sequence"/>
</dbReference>
<sequence>MEAATVDEYLQRMPEPFGTALREVRDRLVAAIPDVEQVISYRVPIFRYRGRGLVGLSATAKECSLLLMSPSAAKTLAGSLDEGSISGATVHFDPAHPLSEATVRRIVDLRIREVDAALDER</sequence>
<dbReference type="Gene3D" id="3.90.1150.200">
    <property type="match status" value="1"/>
</dbReference>
<keyword evidence="3" id="KW-1185">Reference proteome</keyword>
<dbReference type="SUPFAM" id="SSF159888">
    <property type="entry name" value="YdhG-like"/>
    <property type="match status" value="1"/>
</dbReference>
<protein>
    <submittedName>
        <fullName evidence="2">DUF1801 domain-containing protein</fullName>
    </submittedName>
</protein>
<organism evidence="2 3">
    <name type="scientific">Leifsonia tongyongensis</name>
    <dbReference type="NCBI Taxonomy" id="1268043"/>
    <lineage>
        <taxon>Bacteria</taxon>
        <taxon>Bacillati</taxon>
        <taxon>Actinomycetota</taxon>
        <taxon>Actinomycetes</taxon>
        <taxon>Micrococcales</taxon>
        <taxon>Microbacteriaceae</taxon>
        <taxon>Leifsonia</taxon>
    </lineage>
</organism>
<evidence type="ECO:0000259" key="1">
    <source>
        <dbReference type="Pfam" id="PF08818"/>
    </source>
</evidence>
<proteinExistence type="predicted"/>
<dbReference type="RefSeq" id="WP_163290697.1">
    <property type="nucleotide sequence ID" value="NZ_JAAGWY010000003.1"/>
</dbReference>
<dbReference type="AlphaFoldDB" id="A0A6L9Y0T2"/>
<dbReference type="Pfam" id="PF08818">
    <property type="entry name" value="DUF1801"/>
    <property type="match status" value="1"/>
</dbReference>
<dbReference type="EMBL" id="JAAGWY010000003">
    <property type="protein sequence ID" value="NEN07261.1"/>
    <property type="molecule type" value="Genomic_DNA"/>
</dbReference>
<name>A0A6L9Y0T2_9MICO</name>
<comment type="caution">
    <text evidence="2">The sequence shown here is derived from an EMBL/GenBank/DDBJ whole genome shotgun (WGS) entry which is preliminary data.</text>
</comment>
<reference evidence="2 3" key="1">
    <citation type="journal article" date="2014" name="J. Microbiol.">
        <title>Diaminobutyricibacter tongyongensis gen. nov., sp. nov. and Homoserinibacter gongjuensis gen. nov., sp. nov. belong to the family Microbacteriaceae.</title>
        <authorList>
            <person name="Kim S.J."/>
            <person name="Ahn J.H."/>
            <person name="Weon H.Y."/>
            <person name="Hamada M."/>
            <person name="Suzuki K."/>
            <person name="Kwon S.W."/>
        </authorList>
    </citation>
    <scope>NUCLEOTIDE SEQUENCE [LARGE SCALE GENOMIC DNA]</scope>
    <source>
        <strain evidence="2 3">NBRC 108724</strain>
    </source>
</reference>
<evidence type="ECO:0000313" key="2">
    <source>
        <dbReference type="EMBL" id="NEN07261.1"/>
    </source>
</evidence>
<dbReference type="InterPro" id="IPR014922">
    <property type="entry name" value="YdhG-like"/>
</dbReference>
<accession>A0A6L9Y0T2</accession>
<gene>
    <name evidence="2" type="ORF">G3T36_15470</name>
</gene>